<dbReference type="Gene3D" id="2.60.120.260">
    <property type="entry name" value="Galactose-binding domain-like"/>
    <property type="match status" value="1"/>
</dbReference>
<feature type="chain" id="PRO_5047068049" description="PET hydrolase/cutinase-like domain-containing protein" evidence="1">
    <location>
        <begin position="34"/>
        <end position="416"/>
    </location>
</feature>
<feature type="signal peptide" evidence="1">
    <location>
        <begin position="1"/>
        <end position="33"/>
    </location>
</feature>
<dbReference type="PROSITE" id="PS51318">
    <property type="entry name" value="TAT"/>
    <property type="match status" value="1"/>
</dbReference>
<evidence type="ECO:0000256" key="1">
    <source>
        <dbReference type="SAM" id="SignalP"/>
    </source>
</evidence>
<evidence type="ECO:0000313" key="3">
    <source>
        <dbReference type="EMBL" id="MFC5223346.1"/>
    </source>
</evidence>
<dbReference type="RefSeq" id="WP_344642999.1">
    <property type="nucleotide sequence ID" value="NZ_BAAASS010000003.1"/>
</dbReference>
<keyword evidence="1" id="KW-0732">Signal</keyword>
<organism evidence="3 4">
    <name type="scientific">Streptomyces fimbriatus</name>
    <dbReference type="NCBI Taxonomy" id="68197"/>
    <lineage>
        <taxon>Bacteria</taxon>
        <taxon>Bacillati</taxon>
        <taxon>Actinomycetota</taxon>
        <taxon>Actinomycetes</taxon>
        <taxon>Kitasatosporales</taxon>
        <taxon>Streptomycetaceae</taxon>
        <taxon>Streptomyces</taxon>
    </lineage>
</organism>
<gene>
    <name evidence="3" type="ORF">ACFPN6_01775</name>
</gene>
<evidence type="ECO:0000313" key="4">
    <source>
        <dbReference type="Proteomes" id="UP001596156"/>
    </source>
</evidence>
<accession>A0ABW0D1I7</accession>
<dbReference type="InterPro" id="IPR029058">
    <property type="entry name" value="AB_hydrolase_fold"/>
</dbReference>
<evidence type="ECO:0000259" key="2">
    <source>
        <dbReference type="Pfam" id="PF12740"/>
    </source>
</evidence>
<dbReference type="EMBL" id="JBHSKL010000003">
    <property type="protein sequence ID" value="MFC5223346.1"/>
    <property type="molecule type" value="Genomic_DNA"/>
</dbReference>
<dbReference type="PANTHER" id="PTHR33428">
    <property type="entry name" value="CHLOROPHYLLASE-2, CHLOROPLASTIC"/>
    <property type="match status" value="1"/>
</dbReference>
<dbReference type="InterPro" id="IPR006311">
    <property type="entry name" value="TAT_signal"/>
</dbReference>
<reference evidence="4" key="1">
    <citation type="journal article" date="2019" name="Int. J. Syst. Evol. Microbiol.">
        <title>The Global Catalogue of Microorganisms (GCM) 10K type strain sequencing project: providing services to taxonomists for standard genome sequencing and annotation.</title>
        <authorList>
            <consortium name="The Broad Institute Genomics Platform"/>
            <consortium name="The Broad Institute Genome Sequencing Center for Infectious Disease"/>
            <person name="Wu L."/>
            <person name="Ma J."/>
        </authorList>
    </citation>
    <scope>NUCLEOTIDE SEQUENCE [LARGE SCALE GENOMIC DNA]</scope>
    <source>
        <strain evidence="4">CCM 8479</strain>
    </source>
</reference>
<dbReference type="SUPFAM" id="SSF53474">
    <property type="entry name" value="alpha/beta-Hydrolases"/>
    <property type="match status" value="1"/>
</dbReference>
<comment type="caution">
    <text evidence="3">The sequence shown here is derived from an EMBL/GenBank/DDBJ whole genome shotgun (WGS) entry which is preliminary data.</text>
</comment>
<keyword evidence="4" id="KW-1185">Reference proteome</keyword>
<dbReference type="Proteomes" id="UP001596156">
    <property type="component" value="Unassembled WGS sequence"/>
</dbReference>
<feature type="domain" description="PET hydrolase/cutinase-like" evidence="2">
    <location>
        <begin position="189"/>
        <end position="376"/>
    </location>
</feature>
<dbReference type="Pfam" id="PF12740">
    <property type="entry name" value="PETase"/>
    <property type="match status" value="1"/>
</dbReference>
<protein>
    <recommendedName>
        <fullName evidence="2">PET hydrolase/cutinase-like domain-containing protein</fullName>
    </recommendedName>
</protein>
<proteinExistence type="predicted"/>
<dbReference type="InterPro" id="IPR041127">
    <property type="entry name" value="PET_hydrolase/cutinase-like"/>
</dbReference>
<dbReference type="PANTHER" id="PTHR33428:SF14">
    <property type="entry name" value="CARBOXYLESTERASE TYPE B DOMAIN-CONTAINING PROTEIN"/>
    <property type="match status" value="1"/>
</dbReference>
<name>A0ABW0D1I7_STRFI</name>
<sequence>MSRTSERLRLLGAVAAGITAVGTAGVATPPASAATPVYSEDFSDGLGTFTASGSVRTGTYGARLSGSLSSDPSMVSAPVDLTGYGDLTLSYTRAASGLDLGETFTVAYSVDGGSFTTLESARTARGTVSFPLPDSAEGGDLRLRFSLDANGLLETLTVDDVLIEAAGGGGPTDPPTGSLPPVDDVTEPGPYSVTVDDSAGPGDDGWLVYPADAGRNGVDHPVFVWGPGAGSGPADYEDMLRLWASHGFVVYSEVSSSNGAYMVDALDWLEDQNASPSSPLYGDLDTSEVAFGGHSRGSIGTFDVADEPRLATTVHVAGGSFDGNGPDGLRNPALYIGGDEDFATANMERDYTGTDVPVWFTVLDGTDHILATRNGRHIITAWLRWHLADEEFRRTPDFLSPDCAFCGLGEVQYKNW</sequence>
<dbReference type="Gene3D" id="3.40.50.1820">
    <property type="entry name" value="alpha/beta hydrolase"/>
    <property type="match status" value="1"/>
</dbReference>